<proteinExistence type="predicted"/>
<organism evidence="1 2">
    <name type="scientific">Triticum urartu</name>
    <name type="common">Red wild einkorn</name>
    <name type="synonym">Crithodium urartu</name>
    <dbReference type="NCBI Taxonomy" id="4572"/>
    <lineage>
        <taxon>Eukaryota</taxon>
        <taxon>Viridiplantae</taxon>
        <taxon>Streptophyta</taxon>
        <taxon>Embryophyta</taxon>
        <taxon>Tracheophyta</taxon>
        <taxon>Spermatophyta</taxon>
        <taxon>Magnoliopsida</taxon>
        <taxon>Liliopsida</taxon>
        <taxon>Poales</taxon>
        <taxon>Poaceae</taxon>
        <taxon>BOP clade</taxon>
        <taxon>Pooideae</taxon>
        <taxon>Triticodae</taxon>
        <taxon>Triticeae</taxon>
        <taxon>Triticinae</taxon>
        <taxon>Triticum</taxon>
    </lineage>
</organism>
<dbReference type="Proteomes" id="UP000015106">
    <property type="component" value="Chromosome 5"/>
</dbReference>
<reference evidence="1" key="2">
    <citation type="submission" date="2018-03" db="EMBL/GenBank/DDBJ databases">
        <title>The Triticum urartu genome reveals the dynamic nature of wheat genome evolution.</title>
        <authorList>
            <person name="Ling H."/>
            <person name="Ma B."/>
            <person name="Shi X."/>
            <person name="Liu H."/>
            <person name="Dong L."/>
            <person name="Sun H."/>
            <person name="Cao Y."/>
            <person name="Gao Q."/>
            <person name="Zheng S."/>
            <person name="Li Y."/>
            <person name="Yu Y."/>
            <person name="Du H."/>
            <person name="Qi M."/>
            <person name="Li Y."/>
            <person name="Yu H."/>
            <person name="Cui Y."/>
            <person name="Wang N."/>
            <person name="Chen C."/>
            <person name="Wu H."/>
            <person name="Zhao Y."/>
            <person name="Zhang J."/>
            <person name="Li Y."/>
            <person name="Zhou W."/>
            <person name="Zhang B."/>
            <person name="Hu W."/>
            <person name="Eijk M."/>
            <person name="Tang J."/>
            <person name="Witsenboer H."/>
            <person name="Zhao S."/>
            <person name="Li Z."/>
            <person name="Zhang A."/>
            <person name="Wang D."/>
            <person name="Liang C."/>
        </authorList>
    </citation>
    <scope>NUCLEOTIDE SEQUENCE [LARGE SCALE GENOMIC DNA]</scope>
    <source>
        <strain evidence="1">cv. G1812</strain>
    </source>
</reference>
<accession>A0A8R7QI12</accession>
<evidence type="ECO:0000313" key="2">
    <source>
        <dbReference type="Proteomes" id="UP000015106"/>
    </source>
</evidence>
<dbReference type="EnsemblPlants" id="TuG1812G0500003713.01.T01">
    <property type="protein sequence ID" value="TuG1812G0500003713.01.T01"/>
    <property type="gene ID" value="TuG1812G0500003713.01"/>
</dbReference>
<protein>
    <submittedName>
        <fullName evidence="1">Uncharacterized protein</fullName>
    </submittedName>
</protein>
<keyword evidence="2" id="KW-1185">Reference proteome</keyword>
<dbReference type="Gramene" id="TuG1812G0500003713.01.T01">
    <property type="protein sequence ID" value="TuG1812G0500003713.01.T01"/>
    <property type="gene ID" value="TuG1812G0500003713.01"/>
</dbReference>
<reference evidence="2" key="1">
    <citation type="journal article" date="2013" name="Nature">
        <title>Draft genome of the wheat A-genome progenitor Triticum urartu.</title>
        <authorList>
            <person name="Ling H.Q."/>
            <person name="Zhao S."/>
            <person name="Liu D."/>
            <person name="Wang J."/>
            <person name="Sun H."/>
            <person name="Zhang C."/>
            <person name="Fan H."/>
            <person name="Li D."/>
            <person name="Dong L."/>
            <person name="Tao Y."/>
            <person name="Gao C."/>
            <person name="Wu H."/>
            <person name="Li Y."/>
            <person name="Cui Y."/>
            <person name="Guo X."/>
            <person name="Zheng S."/>
            <person name="Wang B."/>
            <person name="Yu K."/>
            <person name="Liang Q."/>
            <person name="Yang W."/>
            <person name="Lou X."/>
            <person name="Chen J."/>
            <person name="Feng M."/>
            <person name="Jian J."/>
            <person name="Zhang X."/>
            <person name="Luo G."/>
            <person name="Jiang Y."/>
            <person name="Liu J."/>
            <person name="Wang Z."/>
            <person name="Sha Y."/>
            <person name="Zhang B."/>
            <person name="Wu H."/>
            <person name="Tang D."/>
            <person name="Shen Q."/>
            <person name="Xue P."/>
            <person name="Zou S."/>
            <person name="Wang X."/>
            <person name="Liu X."/>
            <person name="Wang F."/>
            <person name="Yang Y."/>
            <person name="An X."/>
            <person name="Dong Z."/>
            <person name="Zhang K."/>
            <person name="Zhang X."/>
            <person name="Luo M.C."/>
            <person name="Dvorak J."/>
            <person name="Tong Y."/>
            <person name="Wang J."/>
            <person name="Yang H."/>
            <person name="Li Z."/>
            <person name="Wang D."/>
            <person name="Zhang A."/>
            <person name="Wang J."/>
        </authorList>
    </citation>
    <scope>NUCLEOTIDE SEQUENCE</scope>
    <source>
        <strain evidence="2">cv. G1812</strain>
    </source>
</reference>
<evidence type="ECO:0000313" key="1">
    <source>
        <dbReference type="EnsemblPlants" id="TuG1812G0500003713.01.T01"/>
    </source>
</evidence>
<sequence length="109" mass="12985">MGDGLHCYNYFSYPSLVSWMHISFCLPLEEVFLLPQLGCANMKCWFYYPAKYWILAHFTSAHKERDLYAKRVKGLYAVINSYSRFMFTLVFTHMIGTSEFTYINMFLEQ</sequence>
<name>A0A8R7QI12_TRIUA</name>
<dbReference type="AlphaFoldDB" id="A0A8R7QI12"/>
<reference evidence="1" key="3">
    <citation type="submission" date="2022-06" db="UniProtKB">
        <authorList>
            <consortium name="EnsemblPlants"/>
        </authorList>
    </citation>
    <scope>IDENTIFICATION</scope>
</reference>